<evidence type="ECO:0000313" key="2">
    <source>
        <dbReference type="EMBL" id="AYV86177.1"/>
    </source>
</evidence>
<gene>
    <name evidence="2" type="ORF">Solumvirus1_52</name>
</gene>
<organism evidence="2">
    <name type="scientific">Solumvirus sp</name>
    <dbReference type="NCBI Taxonomy" id="2487773"/>
    <lineage>
        <taxon>Viruses</taxon>
        <taxon>Pithoviruses</taxon>
    </lineage>
</organism>
<proteinExistence type="predicted"/>
<evidence type="ECO:0000256" key="1">
    <source>
        <dbReference type="SAM" id="MobiDB-lite"/>
    </source>
</evidence>
<protein>
    <submittedName>
        <fullName evidence="2">Uncharacterized protein</fullName>
    </submittedName>
</protein>
<name>A0A3G5AG77_9VIRU</name>
<feature type="compositionally biased region" description="Basic and acidic residues" evidence="1">
    <location>
        <begin position="131"/>
        <end position="141"/>
    </location>
</feature>
<dbReference type="EMBL" id="MK072498">
    <property type="protein sequence ID" value="AYV86177.1"/>
    <property type="molecule type" value="Genomic_DNA"/>
</dbReference>
<feature type="region of interest" description="Disordered" evidence="1">
    <location>
        <begin position="118"/>
        <end position="199"/>
    </location>
</feature>
<accession>A0A3G5AG77</accession>
<sequence length="199" mass="22063">MSVKFLKAVAKNIFEEHAAQEGNRISIASERLRIFINTVKLIMVDSKDSRLDALEKDDASDIFDSVLSEIKLIADEVVKDSSSEESDNRKVPKKDKKKIGELCAECKRYDCQHVKKVNNDLPKDDEDDIPSGDHKDKKDEKGDEDDKDASPIPDSDSGKMPPPNAIPSSSNDSTKGVRERIKASKVSFTSIAADAKNQK</sequence>
<reference evidence="2" key="1">
    <citation type="submission" date="2018-10" db="EMBL/GenBank/DDBJ databases">
        <title>Hidden diversity of soil giant viruses.</title>
        <authorList>
            <person name="Schulz F."/>
            <person name="Alteio L."/>
            <person name="Goudeau D."/>
            <person name="Ryan E.M."/>
            <person name="Malmstrom R.R."/>
            <person name="Blanchard J."/>
            <person name="Woyke T."/>
        </authorList>
    </citation>
    <scope>NUCLEOTIDE SEQUENCE</scope>
    <source>
        <strain evidence="2">SMV1</strain>
    </source>
</reference>